<name>Q7XIL8_ORYSJ</name>
<accession>Q7XIL8</accession>
<gene>
    <name evidence="1" type="primary">OJ1714_H10.141</name>
</gene>
<dbReference type="PANTHER" id="PTHR34835:SF81">
    <property type="entry name" value="OS06G0475900 PROTEIN"/>
    <property type="match status" value="1"/>
</dbReference>
<proteinExistence type="predicted"/>
<evidence type="ECO:0000313" key="1">
    <source>
        <dbReference type="EMBL" id="BAC79648.1"/>
    </source>
</evidence>
<organism evidence="1 2">
    <name type="scientific">Oryza sativa subsp. japonica</name>
    <name type="common">Rice</name>
    <dbReference type="NCBI Taxonomy" id="39947"/>
    <lineage>
        <taxon>Eukaryota</taxon>
        <taxon>Viridiplantae</taxon>
        <taxon>Streptophyta</taxon>
        <taxon>Embryophyta</taxon>
        <taxon>Tracheophyta</taxon>
        <taxon>Spermatophyta</taxon>
        <taxon>Magnoliopsida</taxon>
        <taxon>Liliopsida</taxon>
        <taxon>Poales</taxon>
        <taxon>Poaceae</taxon>
        <taxon>BOP clade</taxon>
        <taxon>Oryzoideae</taxon>
        <taxon>Oryzeae</taxon>
        <taxon>Oryzinae</taxon>
        <taxon>Oryza</taxon>
        <taxon>Oryza sativa</taxon>
    </lineage>
</organism>
<reference evidence="2" key="2">
    <citation type="journal article" date="2008" name="Nucleic Acids Res.">
        <title>The rice annotation project database (RAP-DB): 2008 update.</title>
        <authorList>
            <consortium name="The rice annotation project (RAP)"/>
        </authorList>
    </citation>
    <scope>GENOME REANNOTATION</scope>
    <source>
        <strain evidence="2">cv. Nipponbare</strain>
    </source>
</reference>
<dbReference type="PANTHER" id="PTHR34835">
    <property type="entry name" value="OS07G0283600 PROTEIN-RELATED"/>
    <property type="match status" value="1"/>
</dbReference>
<reference evidence="2" key="1">
    <citation type="journal article" date="2005" name="Nature">
        <title>The map-based sequence of the rice genome.</title>
        <authorList>
            <consortium name="International rice genome sequencing project (IRGSP)"/>
            <person name="Matsumoto T."/>
            <person name="Wu J."/>
            <person name="Kanamori H."/>
            <person name="Katayose Y."/>
            <person name="Fujisawa M."/>
            <person name="Namiki N."/>
            <person name="Mizuno H."/>
            <person name="Yamamoto K."/>
            <person name="Antonio B.A."/>
            <person name="Baba T."/>
            <person name="Sakata K."/>
            <person name="Nagamura Y."/>
            <person name="Aoki H."/>
            <person name="Arikawa K."/>
            <person name="Arita K."/>
            <person name="Bito T."/>
            <person name="Chiden Y."/>
            <person name="Fujitsuka N."/>
            <person name="Fukunaka R."/>
            <person name="Hamada M."/>
            <person name="Harada C."/>
            <person name="Hayashi A."/>
            <person name="Hijishita S."/>
            <person name="Honda M."/>
            <person name="Hosokawa S."/>
            <person name="Ichikawa Y."/>
            <person name="Idonuma A."/>
            <person name="Iijima M."/>
            <person name="Ikeda M."/>
            <person name="Ikeno M."/>
            <person name="Ito K."/>
            <person name="Ito S."/>
            <person name="Ito T."/>
            <person name="Ito Y."/>
            <person name="Ito Y."/>
            <person name="Iwabuchi A."/>
            <person name="Kamiya K."/>
            <person name="Karasawa W."/>
            <person name="Kurita K."/>
            <person name="Katagiri S."/>
            <person name="Kikuta A."/>
            <person name="Kobayashi H."/>
            <person name="Kobayashi N."/>
            <person name="Machita K."/>
            <person name="Maehara T."/>
            <person name="Masukawa M."/>
            <person name="Mizubayashi T."/>
            <person name="Mukai Y."/>
            <person name="Nagasaki H."/>
            <person name="Nagata Y."/>
            <person name="Naito S."/>
            <person name="Nakashima M."/>
            <person name="Nakama Y."/>
            <person name="Nakamichi Y."/>
            <person name="Nakamura M."/>
            <person name="Meguro A."/>
            <person name="Negishi M."/>
            <person name="Ohta I."/>
            <person name="Ohta T."/>
            <person name="Okamoto M."/>
            <person name="Ono N."/>
            <person name="Saji S."/>
            <person name="Sakaguchi M."/>
            <person name="Sakai K."/>
            <person name="Shibata M."/>
            <person name="Shimokawa T."/>
            <person name="Song J."/>
            <person name="Takazaki Y."/>
            <person name="Terasawa K."/>
            <person name="Tsugane M."/>
            <person name="Tsuji K."/>
            <person name="Ueda S."/>
            <person name="Waki K."/>
            <person name="Yamagata H."/>
            <person name="Yamamoto M."/>
            <person name="Yamamoto S."/>
            <person name="Yamane H."/>
            <person name="Yoshiki S."/>
            <person name="Yoshihara R."/>
            <person name="Yukawa K."/>
            <person name="Zhong H."/>
            <person name="Yano M."/>
            <person name="Yuan Q."/>
            <person name="Ouyang S."/>
            <person name="Liu J."/>
            <person name="Jones K.M."/>
            <person name="Gansberger K."/>
            <person name="Moffat K."/>
            <person name="Hill J."/>
            <person name="Bera J."/>
            <person name="Fadrosh D."/>
            <person name="Jin S."/>
            <person name="Johri S."/>
            <person name="Kim M."/>
            <person name="Overton L."/>
            <person name="Reardon M."/>
            <person name="Tsitrin T."/>
            <person name="Vuong H."/>
            <person name="Weaver B."/>
            <person name="Ciecko A."/>
            <person name="Tallon L."/>
            <person name="Jackson J."/>
            <person name="Pai G."/>
            <person name="Aken S.V."/>
            <person name="Utterback T."/>
            <person name="Reidmuller S."/>
            <person name="Feldblyum T."/>
            <person name="Hsiao J."/>
            <person name="Zismann V."/>
            <person name="Iobst S."/>
            <person name="de Vazeille A.R."/>
            <person name="Buell C.R."/>
            <person name="Ying K."/>
            <person name="Li Y."/>
            <person name="Lu T."/>
            <person name="Huang Y."/>
            <person name="Zhao Q."/>
            <person name="Feng Q."/>
            <person name="Zhang L."/>
            <person name="Zhu J."/>
            <person name="Weng Q."/>
            <person name="Mu J."/>
            <person name="Lu Y."/>
            <person name="Fan D."/>
            <person name="Liu Y."/>
            <person name="Guan J."/>
            <person name="Zhang Y."/>
            <person name="Yu S."/>
            <person name="Liu X."/>
            <person name="Zhang Y."/>
            <person name="Hong G."/>
            <person name="Han B."/>
            <person name="Choisne N."/>
            <person name="Demange N."/>
            <person name="Orjeda G."/>
            <person name="Samain S."/>
            <person name="Cattolico L."/>
            <person name="Pelletier E."/>
            <person name="Couloux A."/>
            <person name="Segurens B."/>
            <person name="Wincker P."/>
            <person name="D'Hont A."/>
            <person name="Scarpelli C."/>
            <person name="Weissenbach J."/>
            <person name="Salanoubat M."/>
            <person name="Quetier F."/>
            <person name="Yu Y."/>
            <person name="Kim H.R."/>
            <person name="Rambo T."/>
            <person name="Currie J."/>
            <person name="Collura K."/>
            <person name="Luo M."/>
            <person name="Yang T."/>
            <person name="Ammiraju J.S.S."/>
            <person name="Engler F."/>
            <person name="Soderlund C."/>
            <person name="Wing R.A."/>
            <person name="Palmer L.E."/>
            <person name="de la Bastide M."/>
            <person name="Spiegel L."/>
            <person name="Nascimento L."/>
            <person name="Zutavern T."/>
            <person name="O'Shaughnessy A."/>
            <person name="Dike S."/>
            <person name="Dedhia N."/>
            <person name="Preston R."/>
            <person name="Balija V."/>
            <person name="McCombie W.R."/>
            <person name="Chow T."/>
            <person name="Chen H."/>
            <person name="Chung M."/>
            <person name="Chen C."/>
            <person name="Shaw J."/>
            <person name="Wu H."/>
            <person name="Hsiao K."/>
            <person name="Chao Y."/>
            <person name="Chu M."/>
            <person name="Cheng C."/>
            <person name="Hour A."/>
            <person name="Lee P."/>
            <person name="Lin S."/>
            <person name="Lin Y."/>
            <person name="Liou J."/>
            <person name="Liu S."/>
            <person name="Hsing Y."/>
            <person name="Raghuvanshi S."/>
            <person name="Mohanty A."/>
            <person name="Bharti A.K."/>
            <person name="Gaur A."/>
            <person name="Gupta V."/>
            <person name="Kumar D."/>
            <person name="Ravi V."/>
            <person name="Vij S."/>
            <person name="Kapur A."/>
            <person name="Khurana P."/>
            <person name="Khurana P."/>
            <person name="Khurana J.P."/>
            <person name="Tyagi A.K."/>
            <person name="Gaikwad K."/>
            <person name="Singh A."/>
            <person name="Dalal V."/>
            <person name="Srivastava S."/>
            <person name="Dixit A."/>
            <person name="Pal A.K."/>
            <person name="Ghazi I.A."/>
            <person name="Yadav M."/>
            <person name="Pandit A."/>
            <person name="Bhargava A."/>
            <person name="Sureshbabu K."/>
            <person name="Batra K."/>
            <person name="Sharma T.R."/>
            <person name="Mohapatra T."/>
            <person name="Singh N.K."/>
            <person name="Messing J."/>
            <person name="Nelson A.B."/>
            <person name="Fuks G."/>
            <person name="Kavchok S."/>
            <person name="Keizer G."/>
            <person name="Linton E."/>
            <person name="Llaca V."/>
            <person name="Song R."/>
            <person name="Tanyolac B."/>
            <person name="Young S."/>
            <person name="Ho-Il K."/>
            <person name="Hahn J.H."/>
            <person name="Sangsakoo G."/>
            <person name="Vanavichit A."/>
            <person name="de Mattos Luiz.A.T."/>
            <person name="Zimmer P.D."/>
            <person name="Malone G."/>
            <person name="Dellagostin O."/>
            <person name="de Oliveira A.C."/>
            <person name="Bevan M."/>
            <person name="Bancroft I."/>
            <person name="Minx P."/>
            <person name="Cordum H."/>
            <person name="Wilson R."/>
            <person name="Cheng Z."/>
            <person name="Jin W."/>
            <person name="Jiang J."/>
            <person name="Leong S.A."/>
            <person name="Iwama H."/>
            <person name="Gojobori T."/>
            <person name="Itoh T."/>
            <person name="Niimura Y."/>
            <person name="Fujii Y."/>
            <person name="Habara T."/>
            <person name="Sakai H."/>
            <person name="Sato Y."/>
            <person name="Wilson G."/>
            <person name="Kumar K."/>
            <person name="McCouch S."/>
            <person name="Juretic N."/>
            <person name="Hoen D."/>
            <person name="Wright S."/>
            <person name="Bruskiewich R."/>
            <person name="Bureau T."/>
            <person name="Miyao A."/>
            <person name="Hirochika H."/>
            <person name="Nishikawa T."/>
            <person name="Kadowaki K."/>
            <person name="Sugiura M."/>
            <person name="Burr B."/>
            <person name="Sasaki T."/>
        </authorList>
    </citation>
    <scope>NUCLEOTIDE SEQUENCE [LARGE SCALE GENOMIC DNA]</scope>
    <source>
        <strain evidence="2">cv. Nipponbare</strain>
    </source>
</reference>
<dbReference type="AlphaFoldDB" id="Q7XIL8"/>
<dbReference type="EMBL" id="AP003847">
    <property type="protein sequence ID" value="BAC79648.1"/>
    <property type="molecule type" value="Genomic_DNA"/>
</dbReference>
<sequence length="340" mass="37280">MEITVKMSAKVKRIRFADSQTGCEVVLPQTMTNGATSSSLAGTTPTNLGSEVLLTLSLLGLLVSTNPGVEHCKLVASLFSVGFLTMDPMVKGPNLTRCSAALASEACRALSKTHHEKLEEIGLDAVACMKLESLEKPDLIQWLMDRTGPNSMCILIDDDRKIQITPRTVHLVMGNPLGGKDIVIPPNKVVRNTHDRITEELGIQRNAQLSSKMLIEVIKNREDDPTAVCFFVMVIMSKLLLPTTDFYIPKSDVWVAADLDRVASIDWSKAVFQALSHSLRCWRQNPGSSIASCVVCLVSDSTILRSSILHHMVFSEHNLITQHHPEISQFSSSPVINPPS</sequence>
<evidence type="ECO:0000313" key="2">
    <source>
        <dbReference type="Proteomes" id="UP000000763"/>
    </source>
</evidence>
<protein>
    <submittedName>
        <fullName evidence="1">Uncharacterized protein</fullName>
    </submittedName>
</protein>
<dbReference type="Proteomes" id="UP000000763">
    <property type="component" value="Chromosome 7"/>
</dbReference>